<organism evidence="9 10">
    <name type="scientific">Lacibacter cauensis</name>
    <dbReference type="NCBI Taxonomy" id="510947"/>
    <lineage>
        <taxon>Bacteria</taxon>
        <taxon>Pseudomonadati</taxon>
        <taxon>Bacteroidota</taxon>
        <taxon>Chitinophagia</taxon>
        <taxon>Chitinophagales</taxon>
        <taxon>Chitinophagaceae</taxon>
        <taxon>Lacibacter</taxon>
    </lineage>
</organism>
<keyword evidence="3 6" id="KW-0460">Magnesium</keyword>
<gene>
    <name evidence="9" type="ORF">IQ13_2588</name>
</gene>
<comment type="caution">
    <text evidence="9">The sequence shown here is derived from an EMBL/GenBank/DDBJ whole genome shotgun (WGS) entry which is preliminary data.</text>
</comment>
<dbReference type="InterPro" id="IPR029065">
    <property type="entry name" value="Enolase_C-like"/>
</dbReference>
<dbReference type="PANTHER" id="PTHR48073">
    <property type="entry name" value="O-SUCCINYLBENZOATE SYNTHASE-RELATED"/>
    <property type="match status" value="1"/>
</dbReference>
<feature type="binding site" evidence="6">
    <location>
        <position position="192"/>
    </location>
    <ligand>
        <name>Mg(2+)</name>
        <dbReference type="ChEBI" id="CHEBI:18420"/>
    </ligand>
</feature>
<reference evidence="9 10" key="1">
    <citation type="journal article" date="2015" name="Stand. Genomic Sci.">
        <title>Genomic Encyclopedia of Bacterial and Archaeal Type Strains, Phase III: the genomes of soil and plant-associated and newly described type strains.</title>
        <authorList>
            <person name="Whitman W.B."/>
            <person name="Woyke T."/>
            <person name="Klenk H.P."/>
            <person name="Zhou Y."/>
            <person name="Lilburn T.G."/>
            <person name="Beck B.J."/>
            <person name="De Vos P."/>
            <person name="Vandamme P."/>
            <person name="Eisen J.A."/>
            <person name="Garrity G."/>
            <person name="Hugenholtz P."/>
            <person name="Kyrpides N.C."/>
        </authorList>
    </citation>
    <scope>NUCLEOTIDE SEQUENCE [LARGE SCALE GENOMIC DNA]</scope>
    <source>
        <strain evidence="9 10">CGMCC 1.7271</strain>
    </source>
</reference>
<dbReference type="CDD" id="cd03319">
    <property type="entry name" value="L-Ala-DL-Glu_epimerase"/>
    <property type="match status" value="1"/>
</dbReference>
<dbReference type="OrthoDB" id="9775391at2"/>
<dbReference type="AlphaFoldDB" id="A0A562SLI8"/>
<evidence type="ECO:0000256" key="4">
    <source>
        <dbReference type="ARBA" id="ARBA00023235"/>
    </source>
</evidence>
<evidence type="ECO:0000256" key="1">
    <source>
        <dbReference type="ARBA" id="ARBA00008031"/>
    </source>
</evidence>
<dbReference type="SFLD" id="SFLDG00180">
    <property type="entry name" value="muconate_cycloisomerase"/>
    <property type="match status" value="1"/>
</dbReference>
<feature type="binding site" evidence="6">
    <location>
        <position position="218"/>
    </location>
    <ligand>
        <name>Mg(2+)</name>
        <dbReference type="ChEBI" id="CHEBI:18420"/>
    </ligand>
</feature>
<dbReference type="SUPFAM" id="SSF54826">
    <property type="entry name" value="Enolase N-terminal domain-like"/>
    <property type="match status" value="1"/>
</dbReference>
<dbReference type="SFLD" id="SFLDF00009">
    <property type="entry name" value="o-succinylbenzoate_synthase"/>
    <property type="match status" value="1"/>
</dbReference>
<keyword evidence="10" id="KW-1185">Reference proteome</keyword>
<comment type="cofactor">
    <cofactor evidence="6 7">
        <name>Mg(2+)</name>
        <dbReference type="ChEBI" id="CHEBI:18420"/>
    </cofactor>
    <text evidence="6 7">Binds 1 Mg(2+) ion per subunit.</text>
</comment>
<dbReference type="FunFam" id="3.30.390.10:FF:000009">
    <property type="entry name" value="Hydrophobic dipeptide epimerase"/>
    <property type="match status" value="1"/>
</dbReference>
<dbReference type="SUPFAM" id="SSF51604">
    <property type="entry name" value="Enolase C-terminal domain-like"/>
    <property type="match status" value="1"/>
</dbReference>
<dbReference type="EC" id="5.1.1.-" evidence="7"/>
<feature type="active site" description="Proton acceptor; specific for (S)-substrate epimerization" evidence="5">
    <location>
        <position position="267"/>
    </location>
</feature>
<comment type="similarity">
    <text evidence="1 7">Belongs to the mandelate racemase/muconate lactonizing enzyme family.</text>
</comment>
<dbReference type="InterPro" id="IPR036849">
    <property type="entry name" value="Enolase-like_C_sf"/>
</dbReference>
<evidence type="ECO:0000259" key="8">
    <source>
        <dbReference type="SMART" id="SM00922"/>
    </source>
</evidence>
<dbReference type="InterPro" id="IPR013341">
    <property type="entry name" value="Mandelate_racemase_N_dom"/>
</dbReference>
<dbReference type="Gene3D" id="3.30.390.10">
    <property type="entry name" value="Enolase-like, N-terminal domain"/>
    <property type="match status" value="1"/>
</dbReference>
<evidence type="ECO:0000313" key="10">
    <source>
        <dbReference type="Proteomes" id="UP000316167"/>
    </source>
</evidence>
<dbReference type="Pfam" id="PF02746">
    <property type="entry name" value="MR_MLE_N"/>
    <property type="match status" value="1"/>
</dbReference>
<dbReference type="InterPro" id="IPR034603">
    <property type="entry name" value="Dipeptide_epimerase"/>
</dbReference>
<accession>A0A562SLI8</accession>
<dbReference type="SMART" id="SM00922">
    <property type="entry name" value="MR_MLE"/>
    <property type="match status" value="1"/>
</dbReference>
<evidence type="ECO:0000256" key="3">
    <source>
        <dbReference type="ARBA" id="ARBA00022842"/>
    </source>
</evidence>
<keyword evidence="4 7" id="KW-0413">Isomerase</keyword>
<dbReference type="PANTHER" id="PTHR48073:SF2">
    <property type="entry name" value="O-SUCCINYLBENZOATE SYNTHASE"/>
    <property type="match status" value="1"/>
</dbReference>
<evidence type="ECO:0000313" key="9">
    <source>
        <dbReference type="EMBL" id="TWI81570.1"/>
    </source>
</evidence>
<feature type="domain" description="Mandelate racemase/muconate lactonizing enzyme C-terminal" evidence="8">
    <location>
        <begin position="143"/>
        <end position="239"/>
    </location>
</feature>
<feature type="active site" description="Proton acceptor; specific for (R)-substrate epimerization" evidence="5">
    <location>
        <position position="164"/>
    </location>
</feature>
<evidence type="ECO:0000256" key="6">
    <source>
        <dbReference type="PIRSR" id="PIRSR634603-3"/>
    </source>
</evidence>
<evidence type="ECO:0000256" key="5">
    <source>
        <dbReference type="PIRSR" id="PIRSR634603-1"/>
    </source>
</evidence>
<dbReference type="GO" id="GO:0016855">
    <property type="term" value="F:racemase and epimerase activity, acting on amino acids and derivatives"/>
    <property type="evidence" value="ECO:0007669"/>
    <property type="project" value="UniProtKB-UniRule"/>
</dbReference>
<dbReference type="Proteomes" id="UP000316167">
    <property type="component" value="Unassembled WGS sequence"/>
</dbReference>
<dbReference type="GO" id="GO:0006518">
    <property type="term" value="P:peptide metabolic process"/>
    <property type="evidence" value="ECO:0007669"/>
    <property type="project" value="UniProtKB-ARBA"/>
</dbReference>
<dbReference type="EMBL" id="VLLE01000004">
    <property type="protein sequence ID" value="TWI81570.1"/>
    <property type="molecule type" value="Genomic_DNA"/>
</dbReference>
<dbReference type="RefSeq" id="WP_144886758.1">
    <property type="nucleotide sequence ID" value="NZ_VLLE01000004.1"/>
</dbReference>
<dbReference type="GO" id="GO:0000287">
    <property type="term" value="F:magnesium ion binding"/>
    <property type="evidence" value="ECO:0007669"/>
    <property type="project" value="UniProtKB-ARBA"/>
</dbReference>
<feature type="binding site" evidence="6">
    <location>
        <position position="243"/>
    </location>
    <ligand>
        <name>Mg(2+)</name>
        <dbReference type="ChEBI" id="CHEBI:18420"/>
    </ligand>
</feature>
<protein>
    <recommendedName>
        <fullName evidence="7">Dipeptide epimerase</fullName>
        <ecNumber evidence="7">5.1.1.-</ecNumber>
    </recommendedName>
</protein>
<evidence type="ECO:0000256" key="7">
    <source>
        <dbReference type="RuleBase" id="RU366006"/>
    </source>
</evidence>
<sequence>MQLEITSVELYKLSIPLKQPFVISLGPQYDGDNVIVVINTNAGIKGWGECSPYMSINGESMDTCFIVGQDLAKALKGKDPLQIEDCINAMERIITRNESIKSAFDMALYDIAAQHAGLPLYKFLGGEKNKRISTDMTVGLGSPEKMAAEAVEYKAAGFPSIKVKLGTTTEEDVARIKAIREAIGNELPLRIDANQGWNVETAIATLQALKEFGIEHCEEPIARWNFMALPEVRKNSPIKIMSDESCFDEHDAERLAKLNACDYFNVKLGKSGGIYHALKIVEVAKAHNLKLQVGCFMESRLAITALVHFAYSSNLIVHYDLDTPLMLKEDPVVGGMQFLDNGFVEIDDTVGIGATIDEKYLEKCERIVL</sequence>
<name>A0A562SLI8_9BACT</name>
<proteinExistence type="inferred from homology"/>
<evidence type="ECO:0000256" key="2">
    <source>
        <dbReference type="ARBA" id="ARBA00022723"/>
    </source>
</evidence>
<dbReference type="Pfam" id="PF13378">
    <property type="entry name" value="MR_MLE_C"/>
    <property type="match status" value="1"/>
</dbReference>
<dbReference type="InterPro" id="IPR029017">
    <property type="entry name" value="Enolase-like_N"/>
</dbReference>
<dbReference type="Gene3D" id="3.20.20.120">
    <property type="entry name" value="Enolase-like C-terminal domain"/>
    <property type="match status" value="1"/>
</dbReference>
<dbReference type="SFLD" id="SFLDS00001">
    <property type="entry name" value="Enolase"/>
    <property type="match status" value="1"/>
</dbReference>
<dbReference type="InterPro" id="IPR013342">
    <property type="entry name" value="Mandelate_racemase_C"/>
</dbReference>
<keyword evidence="2 6" id="KW-0479">Metal-binding</keyword>